<proteinExistence type="predicted"/>
<dbReference type="AlphaFoldDB" id="A0AAI8YPX3"/>
<dbReference type="Proteomes" id="UP001295740">
    <property type="component" value="Unassembled WGS sequence"/>
</dbReference>
<name>A0AAI8YPX3_9PEZI</name>
<accession>A0AAI8YPX3</accession>
<protein>
    <submittedName>
        <fullName evidence="2">Uu.00g010080.m01.CDS01</fullName>
    </submittedName>
</protein>
<reference evidence="2" key="1">
    <citation type="submission" date="2023-10" db="EMBL/GenBank/DDBJ databases">
        <authorList>
            <person name="Hackl T."/>
        </authorList>
    </citation>
    <scope>NUCLEOTIDE SEQUENCE</scope>
</reference>
<evidence type="ECO:0000256" key="1">
    <source>
        <dbReference type="SAM" id="MobiDB-lite"/>
    </source>
</evidence>
<dbReference type="EMBL" id="CAUWAG010000020">
    <property type="protein sequence ID" value="CAJ2512889.1"/>
    <property type="molecule type" value="Genomic_DNA"/>
</dbReference>
<feature type="region of interest" description="Disordered" evidence="1">
    <location>
        <begin position="220"/>
        <end position="263"/>
    </location>
</feature>
<evidence type="ECO:0000313" key="2">
    <source>
        <dbReference type="EMBL" id="CAJ2512889.1"/>
    </source>
</evidence>
<gene>
    <name evidence="2" type="ORF">KHLLAP_LOCUS13357</name>
</gene>
<evidence type="ECO:0000313" key="3">
    <source>
        <dbReference type="Proteomes" id="UP001295740"/>
    </source>
</evidence>
<keyword evidence="3" id="KW-1185">Reference proteome</keyword>
<feature type="compositionally biased region" description="Acidic residues" evidence="1">
    <location>
        <begin position="225"/>
        <end position="263"/>
    </location>
</feature>
<organism evidence="2 3">
    <name type="scientific">Anthostomella pinea</name>
    <dbReference type="NCBI Taxonomy" id="933095"/>
    <lineage>
        <taxon>Eukaryota</taxon>
        <taxon>Fungi</taxon>
        <taxon>Dikarya</taxon>
        <taxon>Ascomycota</taxon>
        <taxon>Pezizomycotina</taxon>
        <taxon>Sordariomycetes</taxon>
        <taxon>Xylariomycetidae</taxon>
        <taxon>Xylariales</taxon>
        <taxon>Xylariaceae</taxon>
        <taxon>Anthostomella</taxon>
    </lineage>
</organism>
<comment type="caution">
    <text evidence="2">The sequence shown here is derived from an EMBL/GenBank/DDBJ whole genome shotgun (WGS) entry which is preliminary data.</text>
</comment>
<sequence>MPSQHTSNQKFLRHLEAIADSHLRLVWHLVRRFQRDIDRELPSYNNLQTLLEGYLRYFDKLFFFGLLRRRVRRMLPVPRMLPMVALKVIDEQDERLGDWQRDRKDEIRLWTRDSHGEYHALEDFVTTVAHEMIHAYLRIFSDESAASHFRCVDADGGHGVMFWHLHHFILSRLCTWIGTPRLRAWRDETFGKWLEAQQLDVSGRQKDEAFVEWVEAQKLDVTDRQDDDEDISEPELGDQEEDRFPDGDSEDEENQSDEEEGDE</sequence>